<dbReference type="AlphaFoldDB" id="A0A1F7H7W3"/>
<evidence type="ECO:0000313" key="2">
    <source>
        <dbReference type="EMBL" id="OGK27218.1"/>
    </source>
</evidence>
<organism evidence="2 3">
    <name type="scientific">Candidatus Roizmanbacteria bacterium RIFCSPHIGHO2_02_FULL_39_9</name>
    <dbReference type="NCBI Taxonomy" id="1802040"/>
    <lineage>
        <taxon>Bacteria</taxon>
        <taxon>Candidatus Roizmaniibacteriota</taxon>
    </lineage>
</organism>
<evidence type="ECO:0000313" key="3">
    <source>
        <dbReference type="Proteomes" id="UP000178597"/>
    </source>
</evidence>
<dbReference type="Proteomes" id="UP000178597">
    <property type="component" value="Unassembled WGS sequence"/>
</dbReference>
<protein>
    <recommendedName>
        <fullName evidence="1">Glycosyltransferase 2-like domain-containing protein</fullName>
    </recommendedName>
</protein>
<sequence length="400" mass="45715">MQIIKGERSISDTDTTFQQGGPLISRDFFEAQRNDYIARHKVTQLLPSLPCHMLVVIPAFNEADNIHTTLMALTAQTNKNFATVIIDNGSTDGTQEIVREFAQDHLQERLFLLEETNKGVAYARKKGMDQAVLPNVGDLHYIASTDADTQVPSDWLEKFYSTFEHSTADILSGEIYFFGDKNINSDLFFIDLARAALMRYVKPSLNGANFAIRTQSYINVDGIEQPLTKEGVPLQGFDRRLAYKMLENGGDILQMRVGVLTSPRRYVNLMLNDASKDGTIYGSKGMVDIRNSVNPEIIQRLPREVIEAQVDKILRSLFEVYVYQTYTVSINKINYWDKAQKLLSPYEHEFVNDIQSDKGEDISISMDLLWKKYKKVFLTHLNELVKNDKRSEFEPQVQEK</sequence>
<dbReference type="PANTHER" id="PTHR43685:SF14">
    <property type="entry name" value="GLYCOSYLTRANSFERASE 2-LIKE DOMAIN-CONTAINING PROTEIN"/>
    <property type="match status" value="1"/>
</dbReference>
<dbReference type="Gene3D" id="3.90.550.10">
    <property type="entry name" value="Spore Coat Polysaccharide Biosynthesis Protein SpsA, Chain A"/>
    <property type="match status" value="1"/>
</dbReference>
<proteinExistence type="predicted"/>
<dbReference type="InterPro" id="IPR001173">
    <property type="entry name" value="Glyco_trans_2-like"/>
</dbReference>
<evidence type="ECO:0000259" key="1">
    <source>
        <dbReference type="Pfam" id="PF00535"/>
    </source>
</evidence>
<dbReference type="InterPro" id="IPR029044">
    <property type="entry name" value="Nucleotide-diphossugar_trans"/>
</dbReference>
<dbReference type="STRING" id="1802040.A3C28_04240"/>
<feature type="domain" description="Glycosyltransferase 2-like" evidence="1">
    <location>
        <begin position="55"/>
        <end position="182"/>
    </location>
</feature>
<comment type="caution">
    <text evidence="2">The sequence shown here is derived from an EMBL/GenBank/DDBJ whole genome shotgun (WGS) entry which is preliminary data.</text>
</comment>
<dbReference type="InterPro" id="IPR050834">
    <property type="entry name" value="Glycosyltransf_2"/>
</dbReference>
<dbReference type="EMBL" id="MFZP01000028">
    <property type="protein sequence ID" value="OGK27218.1"/>
    <property type="molecule type" value="Genomic_DNA"/>
</dbReference>
<reference evidence="2 3" key="1">
    <citation type="journal article" date="2016" name="Nat. Commun.">
        <title>Thousands of microbial genomes shed light on interconnected biogeochemical processes in an aquifer system.</title>
        <authorList>
            <person name="Anantharaman K."/>
            <person name="Brown C.T."/>
            <person name="Hug L.A."/>
            <person name="Sharon I."/>
            <person name="Castelle C.J."/>
            <person name="Probst A.J."/>
            <person name="Thomas B.C."/>
            <person name="Singh A."/>
            <person name="Wilkins M.J."/>
            <person name="Karaoz U."/>
            <person name="Brodie E.L."/>
            <person name="Williams K.H."/>
            <person name="Hubbard S.S."/>
            <person name="Banfield J.F."/>
        </authorList>
    </citation>
    <scope>NUCLEOTIDE SEQUENCE [LARGE SCALE GENOMIC DNA]</scope>
</reference>
<accession>A0A1F7H7W3</accession>
<gene>
    <name evidence="2" type="ORF">A3C28_04240</name>
</gene>
<dbReference type="PANTHER" id="PTHR43685">
    <property type="entry name" value="GLYCOSYLTRANSFERASE"/>
    <property type="match status" value="1"/>
</dbReference>
<dbReference type="CDD" id="cd00761">
    <property type="entry name" value="Glyco_tranf_GTA_type"/>
    <property type="match status" value="1"/>
</dbReference>
<dbReference type="Pfam" id="PF00535">
    <property type="entry name" value="Glycos_transf_2"/>
    <property type="match status" value="1"/>
</dbReference>
<dbReference type="SUPFAM" id="SSF53448">
    <property type="entry name" value="Nucleotide-diphospho-sugar transferases"/>
    <property type="match status" value="1"/>
</dbReference>
<name>A0A1F7H7W3_9BACT</name>